<accession>A0A6J2V177</accession>
<feature type="domain" description="XRCC4 N-terminal" evidence="8">
    <location>
        <begin position="26"/>
        <end position="125"/>
    </location>
</feature>
<name>A0A6J2V177_CHACN</name>
<feature type="region of interest" description="Disordered" evidence="7">
    <location>
        <begin position="212"/>
        <end position="349"/>
    </location>
</feature>
<keyword evidence="2" id="KW-0227">DNA damage</keyword>
<dbReference type="CTD" id="7518"/>
<evidence type="ECO:0000259" key="8">
    <source>
        <dbReference type="Pfam" id="PF06632"/>
    </source>
</evidence>
<dbReference type="InParanoid" id="A0A6J2V177"/>
<feature type="compositionally biased region" description="Basic and acidic residues" evidence="7">
    <location>
        <begin position="296"/>
        <end position="322"/>
    </location>
</feature>
<feature type="compositionally biased region" description="Basic and acidic residues" evidence="7">
    <location>
        <begin position="218"/>
        <end position="243"/>
    </location>
</feature>
<dbReference type="Pfam" id="PF21925">
    <property type="entry name" value="XRCC4_C"/>
    <property type="match status" value="1"/>
</dbReference>
<evidence type="ECO:0000259" key="9">
    <source>
        <dbReference type="Pfam" id="PF21924"/>
    </source>
</evidence>
<evidence type="ECO:0000313" key="12">
    <source>
        <dbReference type="RefSeq" id="XP_030625578.1"/>
    </source>
</evidence>
<evidence type="ECO:0000256" key="1">
    <source>
        <dbReference type="ARBA" id="ARBA00004123"/>
    </source>
</evidence>
<dbReference type="GO" id="GO:0033152">
    <property type="term" value="P:immunoglobulin V(D)J recombination"/>
    <property type="evidence" value="ECO:0007669"/>
    <property type="project" value="TreeGrafter"/>
</dbReference>
<feature type="domain" description="XRCC4 coiled-coil" evidence="9">
    <location>
        <begin position="129"/>
        <end position="205"/>
    </location>
</feature>
<dbReference type="InterPro" id="IPR014751">
    <property type="entry name" value="XRCC4-like_C"/>
</dbReference>
<evidence type="ECO:0000256" key="6">
    <source>
        <dbReference type="ARBA" id="ARBA00025728"/>
    </source>
</evidence>
<evidence type="ECO:0000259" key="10">
    <source>
        <dbReference type="Pfam" id="PF21925"/>
    </source>
</evidence>
<proteinExistence type="inferred from homology"/>
<dbReference type="RefSeq" id="XP_030625578.1">
    <property type="nucleotide sequence ID" value="XM_030769718.1"/>
</dbReference>
<dbReference type="InterPro" id="IPR009089">
    <property type="entry name" value="XRCC4_N_sf"/>
</dbReference>
<sequence length="349" mass="39839">MVTDERLDKMRVSVRQISVASAPEGQFFLRVERSRDLGQGFVLQLCDGVSAWSGEVSEEDVTREAQEMEMQREVYVGEIQQALTGPGLDYSFHLDPQPAQGRGLQLCYEKVQRDVSFRLGVVELQPVPEPTEVIREIMTFGLEQSAGLLDQNKALKEENQRLRNEHHRIRAEMERYVEGKENLEQELYSRFVLVLNEKKAKIRSLQDTVRQLQDSIEEERNRRKEQTERTESRGGGAPDRESDYGGTTDEEQEDDTPAAASRPPTQERADISPVEDSLSDLTDVAPCRKRRHRHLQKLETEAKRASLEQRHKSRQEPTEARGKARGPVAQRSTPELTASADPDDLFDDI</sequence>
<evidence type="ECO:0000256" key="2">
    <source>
        <dbReference type="ARBA" id="ARBA00022763"/>
    </source>
</evidence>
<dbReference type="PANTHER" id="PTHR28559">
    <property type="entry name" value="DNA REPAIR PROTEIN XRCC4"/>
    <property type="match status" value="1"/>
</dbReference>
<dbReference type="SUPFAM" id="SSF50809">
    <property type="entry name" value="XRCC4, N-terminal domain"/>
    <property type="match status" value="1"/>
</dbReference>
<dbReference type="GO" id="GO:0006303">
    <property type="term" value="P:double-strand break repair via nonhomologous end joining"/>
    <property type="evidence" value="ECO:0007669"/>
    <property type="project" value="TreeGrafter"/>
</dbReference>
<dbReference type="GO" id="GO:0003677">
    <property type="term" value="F:DNA binding"/>
    <property type="evidence" value="ECO:0007669"/>
    <property type="project" value="InterPro"/>
</dbReference>
<dbReference type="Proteomes" id="UP000504632">
    <property type="component" value="Chromosome 3"/>
</dbReference>
<dbReference type="OrthoDB" id="8064436at2759"/>
<dbReference type="GO" id="GO:0032807">
    <property type="term" value="C:DNA ligase IV complex"/>
    <property type="evidence" value="ECO:0007669"/>
    <property type="project" value="TreeGrafter"/>
</dbReference>
<dbReference type="InterPro" id="IPR053962">
    <property type="entry name" value="XRCC4_CC"/>
</dbReference>
<keyword evidence="11" id="KW-1185">Reference proteome</keyword>
<reference evidence="12" key="1">
    <citation type="submission" date="2025-08" db="UniProtKB">
        <authorList>
            <consortium name="RefSeq"/>
        </authorList>
    </citation>
    <scope>IDENTIFICATION</scope>
</reference>
<feature type="domain" description="XRCC4 C-terminal" evidence="10">
    <location>
        <begin position="238"/>
        <end position="347"/>
    </location>
</feature>
<dbReference type="InterPro" id="IPR038051">
    <property type="entry name" value="XRCC4-like_N_sf"/>
</dbReference>
<dbReference type="SUPFAM" id="SSF58022">
    <property type="entry name" value="XRCC4, C-terminal oligomerization domain"/>
    <property type="match status" value="1"/>
</dbReference>
<gene>
    <name evidence="12" type="primary">xrcc4</name>
</gene>
<keyword evidence="4" id="KW-0234">DNA repair</keyword>
<dbReference type="Pfam" id="PF06632">
    <property type="entry name" value="XRCC4"/>
    <property type="match status" value="1"/>
</dbReference>
<keyword evidence="3" id="KW-0233">DNA recombination</keyword>
<keyword evidence="5" id="KW-0539">Nucleus</keyword>
<comment type="subcellular location">
    <subcellularLocation>
        <location evidence="1">Nucleus</location>
    </subcellularLocation>
</comment>
<dbReference type="GO" id="GO:0005958">
    <property type="term" value="C:DNA-dependent protein kinase-DNA ligase 4 complex"/>
    <property type="evidence" value="ECO:0007669"/>
    <property type="project" value="TreeGrafter"/>
</dbReference>
<organism evidence="11 12">
    <name type="scientific">Chanos chanos</name>
    <name type="common">Milkfish</name>
    <name type="synonym">Mugil chanos</name>
    <dbReference type="NCBI Taxonomy" id="29144"/>
    <lineage>
        <taxon>Eukaryota</taxon>
        <taxon>Metazoa</taxon>
        <taxon>Chordata</taxon>
        <taxon>Craniata</taxon>
        <taxon>Vertebrata</taxon>
        <taxon>Euteleostomi</taxon>
        <taxon>Actinopterygii</taxon>
        <taxon>Neopterygii</taxon>
        <taxon>Teleostei</taxon>
        <taxon>Ostariophysi</taxon>
        <taxon>Gonorynchiformes</taxon>
        <taxon>Chanidae</taxon>
        <taxon>Chanos</taxon>
    </lineage>
</organism>
<dbReference type="CDD" id="cd22283">
    <property type="entry name" value="HD_XRCC4_N"/>
    <property type="match status" value="1"/>
</dbReference>
<comment type="similarity">
    <text evidence="6">Belongs to the XRCC4-XLF family. XRCC4 subfamily.</text>
</comment>
<evidence type="ECO:0000256" key="7">
    <source>
        <dbReference type="SAM" id="MobiDB-lite"/>
    </source>
</evidence>
<evidence type="ECO:0000256" key="3">
    <source>
        <dbReference type="ARBA" id="ARBA00023172"/>
    </source>
</evidence>
<dbReference type="GeneID" id="115808367"/>
<dbReference type="AlphaFoldDB" id="A0A6J2V177"/>
<dbReference type="Gene3D" id="1.20.5.370">
    <property type="match status" value="1"/>
</dbReference>
<evidence type="ECO:0000256" key="4">
    <source>
        <dbReference type="ARBA" id="ARBA00023204"/>
    </source>
</evidence>
<dbReference type="InterPro" id="IPR053961">
    <property type="entry name" value="XRCC4_N"/>
</dbReference>
<dbReference type="Pfam" id="PF21924">
    <property type="entry name" value="XRCC4_CC"/>
    <property type="match status" value="1"/>
</dbReference>
<dbReference type="InterPro" id="IPR010585">
    <property type="entry name" value="DNA_repair_prot_XRCC4"/>
</dbReference>
<dbReference type="GO" id="GO:0010165">
    <property type="term" value="P:response to X-ray"/>
    <property type="evidence" value="ECO:0007669"/>
    <property type="project" value="TreeGrafter"/>
</dbReference>
<evidence type="ECO:0000313" key="11">
    <source>
        <dbReference type="Proteomes" id="UP000504632"/>
    </source>
</evidence>
<dbReference type="PANTHER" id="PTHR28559:SF1">
    <property type="entry name" value="DNA REPAIR PROTEIN XRCC4"/>
    <property type="match status" value="1"/>
</dbReference>
<protein>
    <submittedName>
        <fullName evidence="12">DNA repair protein XRCC4</fullName>
    </submittedName>
</protein>
<dbReference type="Gene3D" id="2.170.210.10">
    <property type="entry name" value="DNA double-strand break repair and VJ recombination XRCC4, N-terminal"/>
    <property type="match status" value="1"/>
</dbReference>
<dbReference type="InterPro" id="IPR053963">
    <property type="entry name" value="XRCC4_C"/>
</dbReference>
<evidence type="ECO:0000256" key="5">
    <source>
        <dbReference type="ARBA" id="ARBA00023242"/>
    </source>
</evidence>